<gene>
    <name evidence="7" type="ORF">PHYSODRAFT_286631</name>
</gene>
<name>G4ZUW9_PHYSP</name>
<keyword evidence="4 5" id="KW-0732">Signal</keyword>
<comment type="function">
    <text evidence="5">Effector that suppresses plant defense responses during pathogen infection.</text>
</comment>
<accession>G4ZUW9</accession>
<feature type="signal peptide" evidence="5">
    <location>
        <begin position="1"/>
        <end position="21"/>
    </location>
</feature>
<feature type="region of interest" description="Disordered" evidence="6">
    <location>
        <begin position="46"/>
        <end position="79"/>
    </location>
</feature>
<proteinExistence type="inferred from homology"/>
<keyword evidence="8" id="KW-1185">Reference proteome</keyword>
<comment type="subcellular location">
    <subcellularLocation>
        <location evidence="1 5">Secreted</location>
    </subcellularLocation>
</comment>
<dbReference type="Pfam" id="PF16810">
    <property type="entry name" value="RXLR"/>
    <property type="match status" value="1"/>
</dbReference>
<comment type="similarity">
    <text evidence="2 5">Belongs to the RxLR effector family.</text>
</comment>
<evidence type="ECO:0000256" key="3">
    <source>
        <dbReference type="ARBA" id="ARBA00022525"/>
    </source>
</evidence>
<dbReference type="OMA" id="RYSANFY"/>
<evidence type="ECO:0000313" key="7">
    <source>
        <dbReference type="EMBL" id="EGZ13593.1"/>
    </source>
</evidence>
<dbReference type="GO" id="GO:0005576">
    <property type="term" value="C:extracellular region"/>
    <property type="evidence" value="ECO:0007669"/>
    <property type="project" value="UniProtKB-SubCell"/>
</dbReference>
<dbReference type="GeneID" id="20640423"/>
<dbReference type="KEGG" id="psoj:PHYSODRAFT_286631"/>
<dbReference type="Proteomes" id="UP000002640">
    <property type="component" value="Unassembled WGS sequence"/>
</dbReference>
<dbReference type="InterPro" id="IPR031825">
    <property type="entry name" value="RXLR"/>
</dbReference>
<dbReference type="SMR" id="G4ZUW9"/>
<evidence type="ECO:0000256" key="2">
    <source>
        <dbReference type="ARBA" id="ARBA00010400"/>
    </source>
</evidence>
<comment type="domain">
    <text evidence="5">The RxLR-dEER motif acts to carry the protein into the host cell cytoplasm through binding to cell surface phosphatidylinositol-3-phosphate.</text>
</comment>
<evidence type="ECO:0000256" key="1">
    <source>
        <dbReference type="ARBA" id="ARBA00004613"/>
    </source>
</evidence>
<evidence type="ECO:0000256" key="5">
    <source>
        <dbReference type="RuleBase" id="RU367124"/>
    </source>
</evidence>
<keyword evidence="3 5" id="KW-0964">Secreted</keyword>
<dbReference type="EMBL" id="JH159156">
    <property type="protein sequence ID" value="EGZ13593.1"/>
    <property type="molecule type" value="Genomic_DNA"/>
</dbReference>
<evidence type="ECO:0000256" key="6">
    <source>
        <dbReference type="SAM" id="MobiDB-lite"/>
    </source>
</evidence>
<evidence type="ECO:0000256" key="4">
    <source>
        <dbReference type="ARBA" id="ARBA00022729"/>
    </source>
</evidence>
<reference evidence="7 8" key="1">
    <citation type="journal article" date="2006" name="Science">
        <title>Phytophthora genome sequences uncover evolutionary origins and mechanisms of pathogenesis.</title>
        <authorList>
            <person name="Tyler B.M."/>
            <person name="Tripathy S."/>
            <person name="Zhang X."/>
            <person name="Dehal P."/>
            <person name="Jiang R.H."/>
            <person name="Aerts A."/>
            <person name="Arredondo F.D."/>
            <person name="Baxter L."/>
            <person name="Bensasson D."/>
            <person name="Beynon J.L."/>
            <person name="Chapman J."/>
            <person name="Damasceno C.M."/>
            <person name="Dorrance A.E."/>
            <person name="Dou D."/>
            <person name="Dickerman A.W."/>
            <person name="Dubchak I.L."/>
            <person name="Garbelotto M."/>
            <person name="Gijzen M."/>
            <person name="Gordon S.G."/>
            <person name="Govers F."/>
            <person name="Grunwald N.J."/>
            <person name="Huang W."/>
            <person name="Ivors K.L."/>
            <person name="Jones R.W."/>
            <person name="Kamoun S."/>
            <person name="Krampis K."/>
            <person name="Lamour K.H."/>
            <person name="Lee M.K."/>
            <person name="McDonald W.H."/>
            <person name="Medina M."/>
            <person name="Meijer H.J."/>
            <person name="Nordberg E.K."/>
            <person name="Maclean D.J."/>
            <person name="Ospina-Giraldo M.D."/>
            <person name="Morris P.F."/>
            <person name="Phuntumart V."/>
            <person name="Putnam N.H."/>
            <person name="Rash S."/>
            <person name="Rose J.K."/>
            <person name="Sakihama Y."/>
            <person name="Salamov A.A."/>
            <person name="Savidor A."/>
            <person name="Scheuring C.F."/>
            <person name="Smith B.M."/>
            <person name="Sobral B.W."/>
            <person name="Terry A."/>
            <person name="Torto-Alalibo T.A."/>
            <person name="Win J."/>
            <person name="Xu Z."/>
            <person name="Zhang H."/>
            <person name="Grigoriev I.V."/>
            <person name="Rokhsar D.S."/>
            <person name="Boore J.L."/>
        </authorList>
    </citation>
    <scope>NUCLEOTIDE SEQUENCE [LARGE SCALE GENOMIC DNA]</scope>
    <source>
        <strain evidence="7 8">P6497</strain>
    </source>
</reference>
<dbReference type="AlphaFoldDB" id="G4ZUW9"/>
<organism evidence="7 8">
    <name type="scientific">Phytophthora sojae (strain P6497)</name>
    <name type="common">Soybean stem and root rot agent</name>
    <name type="synonym">Phytophthora megasperma f. sp. glycines</name>
    <dbReference type="NCBI Taxonomy" id="1094619"/>
    <lineage>
        <taxon>Eukaryota</taxon>
        <taxon>Sar</taxon>
        <taxon>Stramenopiles</taxon>
        <taxon>Oomycota</taxon>
        <taxon>Peronosporomycetes</taxon>
        <taxon>Peronosporales</taxon>
        <taxon>Peronosporaceae</taxon>
        <taxon>Phytophthora</taxon>
    </lineage>
</organism>
<sequence>MCMSFALLVAAATILLTTNHATGVSALESTNLARSLQVNEHVGNETRSLRIHELENEDENDEEEENEGDGEEEERAGGANLFAESKLKQMMSGVKLFKRFKNWKAYGLSPGDVSIRLENAGKWDDYKELYFTYQKYYSTI</sequence>
<evidence type="ECO:0000313" key="8">
    <source>
        <dbReference type="Proteomes" id="UP000002640"/>
    </source>
</evidence>
<feature type="compositionally biased region" description="Acidic residues" evidence="6">
    <location>
        <begin position="55"/>
        <end position="74"/>
    </location>
</feature>
<dbReference type="InParanoid" id="G4ZUW9"/>
<feature type="chain" id="PRO_5028503300" description="RxLR effector protein" evidence="5">
    <location>
        <begin position="22"/>
        <end position="140"/>
    </location>
</feature>
<dbReference type="RefSeq" id="XP_009531022.1">
    <property type="nucleotide sequence ID" value="XM_009532727.1"/>
</dbReference>
<protein>
    <recommendedName>
        <fullName evidence="5">RxLR effector protein</fullName>
    </recommendedName>
</protein>